<organism evidence="2">
    <name type="scientific">Camponotus floridanus</name>
    <name type="common">Florida carpenter ant</name>
    <dbReference type="NCBI Taxonomy" id="104421"/>
    <lineage>
        <taxon>Eukaryota</taxon>
        <taxon>Metazoa</taxon>
        <taxon>Ecdysozoa</taxon>
        <taxon>Arthropoda</taxon>
        <taxon>Hexapoda</taxon>
        <taxon>Insecta</taxon>
        <taxon>Pterygota</taxon>
        <taxon>Neoptera</taxon>
        <taxon>Endopterygota</taxon>
        <taxon>Hymenoptera</taxon>
        <taxon>Apocrita</taxon>
        <taxon>Aculeata</taxon>
        <taxon>Formicoidea</taxon>
        <taxon>Formicidae</taxon>
        <taxon>Formicinae</taxon>
        <taxon>Camponotus</taxon>
    </lineage>
</organism>
<dbReference type="InParanoid" id="E2A9W0"/>
<reference evidence="1 2" key="1">
    <citation type="journal article" date="2010" name="Science">
        <title>Genomic comparison of the ants Camponotus floridanus and Harpegnathos saltator.</title>
        <authorList>
            <person name="Bonasio R."/>
            <person name="Zhang G."/>
            <person name="Ye C."/>
            <person name="Mutti N.S."/>
            <person name="Fang X."/>
            <person name="Qin N."/>
            <person name="Donahue G."/>
            <person name="Yang P."/>
            <person name="Li Q."/>
            <person name="Li C."/>
            <person name="Zhang P."/>
            <person name="Huang Z."/>
            <person name="Berger S.L."/>
            <person name="Reinberg D."/>
            <person name="Wang J."/>
            <person name="Liebig J."/>
        </authorList>
    </citation>
    <scope>NUCLEOTIDE SEQUENCE [LARGE SCALE GENOMIC DNA]</scope>
    <source>
        <strain evidence="2">C129</strain>
    </source>
</reference>
<dbReference type="EMBL" id="GL437962">
    <property type="protein sequence ID" value="EFN69781.1"/>
    <property type="molecule type" value="Genomic_DNA"/>
</dbReference>
<evidence type="ECO:0000313" key="1">
    <source>
        <dbReference type="EMBL" id="EFN69781.1"/>
    </source>
</evidence>
<name>E2A9W0_CAMFO</name>
<sequence>AEKVIGEYQGSFRKGRSIID</sequence>
<protein>
    <submittedName>
        <fullName evidence="1">Uncharacterized protein</fullName>
    </submittedName>
</protein>
<keyword evidence="2" id="KW-1185">Reference proteome</keyword>
<dbReference type="Proteomes" id="UP000000311">
    <property type="component" value="Unassembled WGS sequence"/>
</dbReference>
<evidence type="ECO:0000313" key="2">
    <source>
        <dbReference type="Proteomes" id="UP000000311"/>
    </source>
</evidence>
<feature type="non-terminal residue" evidence="1">
    <location>
        <position position="1"/>
    </location>
</feature>
<feature type="non-terminal residue" evidence="1">
    <location>
        <position position="20"/>
    </location>
</feature>
<accession>E2A9W0</accession>
<gene>
    <name evidence="1" type="ORF">EAG_04539</name>
</gene>
<proteinExistence type="predicted"/>
<dbReference type="AlphaFoldDB" id="E2A9W0"/>